<organism evidence="11 12">
    <name type="scientific">Pacificispira spongiicola</name>
    <dbReference type="NCBI Taxonomy" id="2729598"/>
    <lineage>
        <taxon>Bacteria</taxon>
        <taxon>Pseudomonadati</taxon>
        <taxon>Pseudomonadota</taxon>
        <taxon>Alphaproteobacteria</taxon>
        <taxon>Rhodospirillales</taxon>
        <taxon>Rhodospirillaceae</taxon>
        <taxon>Pacificispira</taxon>
    </lineage>
</organism>
<evidence type="ECO:0000256" key="8">
    <source>
        <dbReference type="SAM" id="Phobius"/>
    </source>
</evidence>
<reference evidence="11 12" key="1">
    <citation type="submission" date="2020-04" db="EMBL/GenBank/DDBJ databases">
        <title>Rhodospirillaceae bacterium KN72 isolated from deep sea.</title>
        <authorList>
            <person name="Zhang D.-C."/>
        </authorList>
    </citation>
    <scope>NUCLEOTIDE SEQUENCE [LARGE SCALE GENOMIC DNA]</scope>
    <source>
        <strain evidence="11 12">KN72</strain>
    </source>
</reference>
<sequence length="575" mass="61476">MNELWARLRQRPGPAVLMFVASLFANILGLASSLYVIQVLKRYVSYGVDATLATLTVGVILAIVFEFGFRWSRMKLAAVVSGRPDHELGIGAFGILATAQLGDLNKLAPGERREAVSSVEQVESGFSAPNLTALFDLPFSIIYVGAIYLFSPMLAGIVLAFLIFVATVGVLNQMAVRPFTRKLAEHQSVGHGLIGTTSTAAESVRAFGAAQKLIGDWSANLTAVQSLRRSLARRQGVVQSMTQSAQGLMGAAVIGVGATLVVKGELDVSMMIGANLLAARALQPITRFAQLSEALVKSRQALDRVRGLSALSVERGEGAALREYSGALELRDVSFTPPGAPGPLFEELTVKIEPGQVVALVGRNGAGKTTLMRMMAGLIGPDRGQILADGVDLRQIVPGWWRKQLVYLPQEPTFFNTTIRDNLKMLNPDLSDEALEALLERSGAARFVHETPNGLDTRITGDGLTLARGVRRRLAVARAMASGGRVVLFDEPTEGMDDEGVRQVYESLIQLARAGRTIVISSHDPQIIKGAQIMVDLDAKPKPTVTSLSKEPAGASKDWGAGARGRPPVKPKAAE</sequence>
<keyword evidence="2 8" id="KW-0812">Transmembrane</keyword>
<evidence type="ECO:0000256" key="7">
    <source>
        <dbReference type="SAM" id="MobiDB-lite"/>
    </source>
</evidence>
<dbReference type="InterPro" id="IPR039421">
    <property type="entry name" value="Type_1_exporter"/>
</dbReference>
<evidence type="ECO:0000256" key="2">
    <source>
        <dbReference type="ARBA" id="ARBA00022692"/>
    </source>
</evidence>
<keyword evidence="12" id="KW-1185">Reference proteome</keyword>
<dbReference type="InterPro" id="IPR036640">
    <property type="entry name" value="ABC1_TM_sf"/>
</dbReference>
<evidence type="ECO:0000313" key="12">
    <source>
        <dbReference type="Proteomes" id="UP000539372"/>
    </source>
</evidence>
<feature type="region of interest" description="Disordered" evidence="7">
    <location>
        <begin position="543"/>
        <end position="575"/>
    </location>
</feature>
<keyword evidence="3" id="KW-0547">Nucleotide-binding</keyword>
<feature type="transmembrane region" description="Helical" evidence="8">
    <location>
        <begin position="43"/>
        <end position="65"/>
    </location>
</feature>
<dbReference type="EMBL" id="JABBNT010000001">
    <property type="protein sequence ID" value="NMM43242.1"/>
    <property type="molecule type" value="Genomic_DNA"/>
</dbReference>
<evidence type="ECO:0000259" key="10">
    <source>
        <dbReference type="PROSITE" id="PS50929"/>
    </source>
</evidence>
<evidence type="ECO:0000256" key="6">
    <source>
        <dbReference type="ARBA" id="ARBA00023136"/>
    </source>
</evidence>
<dbReference type="PROSITE" id="PS50929">
    <property type="entry name" value="ABC_TM1F"/>
    <property type="match status" value="1"/>
</dbReference>
<dbReference type="SMART" id="SM00382">
    <property type="entry name" value="AAA"/>
    <property type="match status" value="1"/>
</dbReference>
<accession>A0A7Y0DX54</accession>
<dbReference type="Pfam" id="PF00005">
    <property type="entry name" value="ABC_tran"/>
    <property type="match status" value="1"/>
</dbReference>
<evidence type="ECO:0000256" key="5">
    <source>
        <dbReference type="ARBA" id="ARBA00022989"/>
    </source>
</evidence>
<dbReference type="SUPFAM" id="SSF52540">
    <property type="entry name" value="P-loop containing nucleoside triphosphate hydrolases"/>
    <property type="match status" value="1"/>
</dbReference>
<keyword evidence="6 8" id="KW-0472">Membrane</keyword>
<evidence type="ECO:0000256" key="1">
    <source>
        <dbReference type="ARBA" id="ARBA00004651"/>
    </source>
</evidence>
<dbReference type="Pfam" id="PF00664">
    <property type="entry name" value="ABC_membrane"/>
    <property type="match status" value="1"/>
</dbReference>
<name>A0A7Y0DX54_9PROT</name>
<dbReference type="PANTHER" id="PTHR43394:SF1">
    <property type="entry name" value="ATP-BINDING CASSETTE SUB-FAMILY B MEMBER 10, MITOCHONDRIAL"/>
    <property type="match status" value="1"/>
</dbReference>
<dbReference type="InterPro" id="IPR011527">
    <property type="entry name" value="ABC1_TM_dom"/>
</dbReference>
<protein>
    <submittedName>
        <fullName evidence="11">ATP-binding cassette domain-containing protein</fullName>
    </submittedName>
</protein>
<evidence type="ECO:0000256" key="4">
    <source>
        <dbReference type="ARBA" id="ARBA00022840"/>
    </source>
</evidence>
<dbReference type="InterPro" id="IPR003593">
    <property type="entry name" value="AAA+_ATPase"/>
</dbReference>
<proteinExistence type="predicted"/>
<keyword evidence="4 11" id="KW-0067">ATP-binding</keyword>
<dbReference type="GO" id="GO:0016887">
    <property type="term" value="F:ATP hydrolysis activity"/>
    <property type="evidence" value="ECO:0007669"/>
    <property type="project" value="InterPro"/>
</dbReference>
<dbReference type="SUPFAM" id="SSF90123">
    <property type="entry name" value="ABC transporter transmembrane region"/>
    <property type="match status" value="1"/>
</dbReference>
<dbReference type="Gene3D" id="3.40.50.300">
    <property type="entry name" value="P-loop containing nucleotide triphosphate hydrolases"/>
    <property type="match status" value="1"/>
</dbReference>
<comment type="caution">
    <text evidence="11">The sequence shown here is derived from an EMBL/GenBank/DDBJ whole genome shotgun (WGS) entry which is preliminary data.</text>
</comment>
<dbReference type="Gene3D" id="1.20.1560.10">
    <property type="entry name" value="ABC transporter type 1, transmembrane domain"/>
    <property type="match status" value="1"/>
</dbReference>
<dbReference type="PROSITE" id="PS50893">
    <property type="entry name" value="ABC_TRANSPORTER_2"/>
    <property type="match status" value="1"/>
</dbReference>
<evidence type="ECO:0000256" key="3">
    <source>
        <dbReference type="ARBA" id="ARBA00022741"/>
    </source>
</evidence>
<gene>
    <name evidence="11" type="ORF">HH303_02050</name>
</gene>
<dbReference type="Proteomes" id="UP000539372">
    <property type="component" value="Unassembled WGS sequence"/>
</dbReference>
<dbReference type="PANTHER" id="PTHR43394">
    <property type="entry name" value="ATP-DEPENDENT PERMEASE MDL1, MITOCHONDRIAL"/>
    <property type="match status" value="1"/>
</dbReference>
<dbReference type="GO" id="GO:0015421">
    <property type="term" value="F:ABC-type oligopeptide transporter activity"/>
    <property type="evidence" value="ECO:0007669"/>
    <property type="project" value="TreeGrafter"/>
</dbReference>
<feature type="domain" description="ABC transporter" evidence="9">
    <location>
        <begin position="328"/>
        <end position="564"/>
    </location>
</feature>
<evidence type="ECO:0000313" key="11">
    <source>
        <dbReference type="EMBL" id="NMM43242.1"/>
    </source>
</evidence>
<dbReference type="RefSeq" id="WP_169623535.1">
    <property type="nucleotide sequence ID" value="NZ_JABBNT010000001.1"/>
</dbReference>
<dbReference type="AlphaFoldDB" id="A0A7Y0DX54"/>
<dbReference type="InterPro" id="IPR027417">
    <property type="entry name" value="P-loop_NTPase"/>
</dbReference>
<feature type="domain" description="ABC transmembrane type-1" evidence="10">
    <location>
        <begin position="16"/>
        <end position="297"/>
    </location>
</feature>
<feature type="transmembrane region" description="Helical" evidence="8">
    <location>
        <begin position="156"/>
        <end position="176"/>
    </location>
</feature>
<dbReference type="GO" id="GO:0005886">
    <property type="term" value="C:plasma membrane"/>
    <property type="evidence" value="ECO:0007669"/>
    <property type="project" value="UniProtKB-SubCell"/>
</dbReference>
<dbReference type="GO" id="GO:0005524">
    <property type="term" value="F:ATP binding"/>
    <property type="evidence" value="ECO:0007669"/>
    <property type="project" value="UniProtKB-KW"/>
</dbReference>
<comment type="subcellular location">
    <subcellularLocation>
        <location evidence="1">Cell membrane</location>
        <topology evidence="1">Multi-pass membrane protein</topology>
    </subcellularLocation>
</comment>
<keyword evidence="5 8" id="KW-1133">Transmembrane helix</keyword>
<dbReference type="InterPro" id="IPR003439">
    <property type="entry name" value="ABC_transporter-like_ATP-bd"/>
</dbReference>
<evidence type="ECO:0000259" key="9">
    <source>
        <dbReference type="PROSITE" id="PS50893"/>
    </source>
</evidence>
<feature type="transmembrane region" description="Helical" evidence="8">
    <location>
        <begin position="15"/>
        <end position="37"/>
    </location>
</feature>